<dbReference type="EMBL" id="JAAIUW010000008">
    <property type="protein sequence ID" value="KAF7821544.1"/>
    <property type="molecule type" value="Genomic_DNA"/>
</dbReference>
<gene>
    <name evidence="1" type="ORF">G2W53_026999</name>
</gene>
<reference evidence="1" key="1">
    <citation type="submission" date="2020-09" db="EMBL/GenBank/DDBJ databases">
        <title>Genome-Enabled Discovery of Anthraquinone Biosynthesis in Senna tora.</title>
        <authorList>
            <person name="Kang S.-H."/>
            <person name="Pandey R.P."/>
            <person name="Lee C.-M."/>
            <person name="Sim J.-S."/>
            <person name="Jeong J.-T."/>
            <person name="Choi B.-S."/>
            <person name="Jung M."/>
            <person name="Ginzburg D."/>
            <person name="Zhao K."/>
            <person name="Won S.Y."/>
            <person name="Oh T.-J."/>
            <person name="Yu Y."/>
            <person name="Kim N.-H."/>
            <person name="Lee O.R."/>
            <person name="Lee T.-H."/>
            <person name="Bashyal P."/>
            <person name="Kim T.-S."/>
            <person name="Lee W.-H."/>
            <person name="Kawkins C."/>
            <person name="Kim C.-K."/>
            <person name="Kim J.S."/>
            <person name="Ahn B.O."/>
            <person name="Rhee S.Y."/>
            <person name="Sohng J.K."/>
        </authorList>
    </citation>
    <scope>NUCLEOTIDE SEQUENCE</scope>
    <source>
        <tissue evidence="1">Leaf</tissue>
    </source>
</reference>
<protein>
    <submittedName>
        <fullName evidence="1">Uncharacterized protein</fullName>
    </submittedName>
</protein>
<organism evidence="1 2">
    <name type="scientific">Senna tora</name>
    <dbReference type="NCBI Taxonomy" id="362788"/>
    <lineage>
        <taxon>Eukaryota</taxon>
        <taxon>Viridiplantae</taxon>
        <taxon>Streptophyta</taxon>
        <taxon>Embryophyta</taxon>
        <taxon>Tracheophyta</taxon>
        <taxon>Spermatophyta</taxon>
        <taxon>Magnoliopsida</taxon>
        <taxon>eudicotyledons</taxon>
        <taxon>Gunneridae</taxon>
        <taxon>Pentapetalae</taxon>
        <taxon>rosids</taxon>
        <taxon>fabids</taxon>
        <taxon>Fabales</taxon>
        <taxon>Fabaceae</taxon>
        <taxon>Caesalpinioideae</taxon>
        <taxon>Cassia clade</taxon>
        <taxon>Senna</taxon>
    </lineage>
</organism>
<name>A0A834TI65_9FABA</name>
<dbReference type="AlphaFoldDB" id="A0A834TI65"/>
<keyword evidence="2" id="KW-1185">Reference proteome</keyword>
<comment type="caution">
    <text evidence="1">The sequence shown here is derived from an EMBL/GenBank/DDBJ whole genome shotgun (WGS) entry which is preliminary data.</text>
</comment>
<dbReference type="Proteomes" id="UP000634136">
    <property type="component" value="Unassembled WGS sequence"/>
</dbReference>
<proteinExistence type="predicted"/>
<evidence type="ECO:0000313" key="1">
    <source>
        <dbReference type="EMBL" id="KAF7821544.1"/>
    </source>
</evidence>
<accession>A0A834TI65</accession>
<evidence type="ECO:0000313" key="2">
    <source>
        <dbReference type="Proteomes" id="UP000634136"/>
    </source>
</evidence>
<sequence>MALHRQMVKEGLVASTGWEVRRKLDIQKLK</sequence>